<reference evidence="2" key="1">
    <citation type="journal article" date="2022" name="Cell">
        <title>Design, construction, and in vivo augmentation of a complex gut microbiome.</title>
        <authorList>
            <person name="Cheng A.G."/>
            <person name="Ho P.Y."/>
            <person name="Aranda-Diaz A."/>
            <person name="Jain S."/>
            <person name="Yu F.B."/>
            <person name="Meng X."/>
            <person name="Wang M."/>
            <person name="Iakiviak M."/>
            <person name="Nagashima K."/>
            <person name="Zhao A."/>
            <person name="Murugkar P."/>
            <person name="Patil A."/>
            <person name="Atabakhsh K."/>
            <person name="Weakley A."/>
            <person name="Yan J."/>
            <person name="Brumbaugh A.R."/>
            <person name="Higginbottom S."/>
            <person name="Dimas A."/>
            <person name="Shiver A.L."/>
            <person name="Deutschbauer A."/>
            <person name="Neff N."/>
            <person name="Sonnenburg J.L."/>
            <person name="Huang K.C."/>
            <person name="Fischbach M.A."/>
        </authorList>
    </citation>
    <scope>NUCLEOTIDE SEQUENCE</scope>
    <source>
        <strain evidence="2">AP11</strain>
    </source>
</reference>
<dbReference type="EMBL" id="CP102294">
    <property type="protein sequence ID" value="UWN58199.1"/>
    <property type="molecule type" value="Genomic_DNA"/>
</dbReference>
<dbReference type="Pfam" id="PF00753">
    <property type="entry name" value="Lactamase_B"/>
    <property type="match status" value="1"/>
</dbReference>
<gene>
    <name evidence="2" type="ORF">NQ491_05350</name>
</gene>
<dbReference type="RefSeq" id="WP_019246576.1">
    <property type="nucleotide sequence ID" value="NZ_CAPH01000017.1"/>
</dbReference>
<feature type="domain" description="Metallo-beta-lactamase" evidence="1">
    <location>
        <begin position="50"/>
        <end position="250"/>
    </location>
</feature>
<organism evidence="2 3">
    <name type="scientific">Alistipes ihumii AP11</name>
    <dbReference type="NCBI Taxonomy" id="1211813"/>
    <lineage>
        <taxon>Bacteria</taxon>
        <taxon>Pseudomonadati</taxon>
        <taxon>Bacteroidota</taxon>
        <taxon>Bacteroidia</taxon>
        <taxon>Bacteroidales</taxon>
        <taxon>Rikenellaceae</taxon>
        <taxon>Alistipes</taxon>
    </lineage>
</organism>
<dbReference type="InterPro" id="IPR052159">
    <property type="entry name" value="Competence_DNA_uptake"/>
</dbReference>
<dbReference type="PANTHER" id="PTHR30619">
    <property type="entry name" value="DNA INTERNALIZATION/COMPETENCE PROTEIN COMEC/REC2"/>
    <property type="match status" value="1"/>
</dbReference>
<sequence>MKRRDFLRVTLLGGAVATVFPAALSGKGRGTGKGKPGFTLWQLPSQVDTIGNSYVLQTDGGRLVVMDGGMKDETLFLKGFLAALGNEVEAWFVSHPHNDHMGALTEILKKPGDLKIRKIYHSRFSDSLLSAEHPYDSYAREFYAELDRLDPAATEVVDLREPGLALKIDGLNLKVLGVTNEEFRTNPYNNSSTIIRAWDRDKSVVFLGDAGVECGDKVLAGPYRDDLNCDYLQMAHHGQQGCSEEFYKSIRFRACLWPTPTWVWNNDNGTGINTHNLKTFDTRRWMDEIGITEHHISWQGLTRIG</sequence>
<name>A0ABY5V3I8_9BACT</name>
<dbReference type="PANTHER" id="PTHR30619:SF1">
    <property type="entry name" value="RECOMBINATION PROTEIN 2"/>
    <property type="match status" value="1"/>
</dbReference>
<keyword evidence="3" id="KW-1185">Reference proteome</keyword>
<accession>A0ABY5V3I8</accession>
<dbReference type="InterPro" id="IPR001279">
    <property type="entry name" value="Metallo-B-lactamas"/>
</dbReference>
<evidence type="ECO:0000313" key="2">
    <source>
        <dbReference type="EMBL" id="UWN58199.1"/>
    </source>
</evidence>
<dbReference type="SMART" id="SM00849">
    <property type="entry name" value="Lactamase_B"/>
    <property type="match status" value="1"/>
</dbReference>
<evidence type="ECO:0000313" key="3">
    <source>
        <dbReference type="Proteomes" id="UP001059295"/>
    </source>
</evidence>
<protein>
    <submittedName>
        <fullName evidence="2">MBL fold metallo-hydrolase</fullName>
    </submittedName>
</protein>
<evidence type="ECO:0000259" key="1">
    <source>
        <dbReference type="SMART" id="SM00849"/>
    </source>
</evidence>
<dbReference type="Proteomes" id="UP001059295">
    <property type="component" value="Chromosome"/>
</dbReference>
<dbReference type="InterPro" id="IPR036866">
    <property type="entry name" value="RibonucZ/Hydroxyglut_hydro"/>
</dbReference>
<dbReference type="GeneID" id="82891138"/>
<proteinExistence type="predicted"/>
<dbReference type="Gene3D" id="3.60.15.10">
    <property type="entry name" value="Ribonuclease Z/Hydroxyacylglutathione hydrolase-like"/>
    <property type="match status" value="1"/>
</dbReference>
<dbReference type="SUPFAM" id="SSF56281">
    <property type="entry name" value="Metallo-hydrolase/oxidoreductase"/>
    <property type="match status" value="1"/>
</dbReference>